<comment type="caution">
    <text evidence="2">The sequence shown here is derived from an EMBL/GenBank/DDBJ whole genome shotgun (WGS) entry which is preliminary data.</text>
</comment>
<dbReference type="AlphaFoldDB" id="A0AA40LII9"/>
<accession>A0AA40LII9</accession>
<feature type="region of interest" description="Disordered" evidence="1">
    <location>
        <begin position="45"/>
        <end position="78"/>
    </location>
</feature>
<reference evidence="2" key="1">
    <citation type="submission" date="2023-06" db="EMBL/GenBank/DDBJ databases">
        <title>Reference genome for the Northern bat (Eptesicus nilssonii), a most northern bat species.</title>
        <authorList>
            <person name="Laine V.N."/>
            <person name="Pulliainen A.T."/>
            <person name="Lilley T.M."/>
        </authorList>
    </citation>
    <scope>NUCLEOTIDE SEQUENCE</scope>
    <source>
        <strain evidence="2">BLF_Eptnil</strain>
        <tissue evidence="2">Kidney</tissue>
    </source>
</reference>
<dbReference type="EMBL" id="JAULJE010000017">
    <property type="protein sequence ID" value="KAK1332954.1"/>
    <property type="molecule type" value="Genomic_DNA"/>
</dbReference>
<gene>
    <name evidence="2" type="ORF">QTO34_006485</name>
</gene>
<sequence>MRVPCWTRANVLVIYELKFTGRGAGSSGRSAEEEGRLLRRSGRLRGARAAKGWPGRDPQVRSCRRGAPPRPLQSGWDPLVRDPFDLGKPHTREKLVFLRNASHLSVTGSPEVELCRAKQLGSPWKKYRPTKNPGKRTECILQSFPSRPGAQGAMDHPGRRVGIALPRGAEGTTPIDTGGKRPESSNRRLERDCKKTRQSTAVFSEDDADMNVSRTQREKKKKKDVDSSVVIARGRRGGKVDVGKAHQQAQKHLHWQRTAKWITPQFFKKLGHELHKYYHLPISNIFQENARYGRSENWRTSRDLQGLINGKCLRGTVKAAESIIRKLSQLIMEPLGSESEPPGRHLRMTLSHLGALRGRRRPGDQEKVTPPSHLCCCHCWQHKPRLALVT</sequence>
<proteinExistence type="predicted"/>
<evidence type="ECO:0000256" key="1">
    <source>
        <dbReference type="SAM" id="MobiDB-lite"/>
    </source>
</evidence>
<feature type="region of interest" description="Disordered" evidence="1">
    <location>
        <begin position="164"/>
        <end position="202"/>
    </location>
</feature>
<evidence type="ECO:0000313" key="2">
    <source>
        <dbReference type="EMBL" id="KAK1332954.1"/>
    </source>
</evidence>
<feature type="compositionally biased region" description="Basic and acidic residues" evidence="1">
    <location>
        <begin position="178"/>
        <end position="195"/>
    </location>
</feature>
<dbReference type="Proteomes" id="UP001177744">
    <property type="component" value="Unassembled WGS sequence"/>
</dbReference>
<keyword evidence="3" id="KW-1185">Reference proteome</keyword>
<organism evidence="2 3">
    <name type="scientific">Cnephaeus nilssonii</name>
    <name type="common">Northern bat</name>
    <name type="synonym">Eptesicus nilssonii</name>
    <dbReference type="NCBI Taxonomy" id="3371016"/>
    <lineage>
        <taxon>Eukaryota</taxon>
        <taxon>Metazoa</taxon>
        <taxon>Chordata</taxon>
        <taxon>Craniata</taxon>
        <taxon>Vertebrata</taxon>
        <taxon>Euteleostomi</taxon>
        <taxon>Mammalia</taxon>
        <taxon>Eutheria</taxon>
        <taxon>Laurasiatheria</taxon>
        <taxon>Chiroptera</taxon>
        <taxon>Yangochiroptera</taxon>
        <taxon>Vespertilionidae</taxon>
        <taxon>Cnephaeus</taxon>
    </lineage>
</organism>
<name>A0AA40LII9_CNENI</name>
<protein>
    <submittedName>
        <fullName evidence="2">Uncharacterized protein</fullName>
    </submittedName>
</protein>
<feature type="region of interest" description="Disordered" evidence="1">
    <location>
        <begin position="208"/>
        <end position="227"/>
    </location>
</feature>
<evidence type="ECO:0000313" key="3">
    <source>
        <dbReference type="Proteomes" id="UP001177744"/>
    </source>
</evidence>